<evidence type="ECO:0000256" key="1">
    <source>
        <dbReference type="ARBA" id="ARBA00022603"/>
    </source>
</evidence>
<dbReference type="EMBL" id="AP027079">
    <property type="protein sequence ID" value="BDU70775.1"/>
    <property type="molecule type" value="Genomic_DNA"/>
</dbReference>
<dbReference type="InterPro" id="IPR038375">
    <property type="entry name" value="NDUFAF7_sf"/>
</dbReference>
<sequence length="354" mass="39465">MNPLNELLQSRLFEGPVPAAEVMALGLYHPEHGYYRRQEGPWGFDGKDYYTALDLGPLLGQTLALRLEAAWERLGRPARFTALEPGAGRGWLGRDVLNAVSGPFAEALIYVHRDDNPAARRAAEEALAPFLAANRARFAAEAEPLESFTGAIFSNELFDALPAQPWRWDGERWTREVLTPAGPEWQAADPGEAGAWFAARTDGLEPRDGSIWCEALPGLVHALASPLEAGLFLTVDYGEAADRLLAKGADLRRYKAHSVDGKWHEDLGEADLTADVDFTRLATLLEQEGMTQLSHMELSKWIRTHAPLERWGAEWMTLPAPERMKRTENLLQLTLPDMMGSRFRVLEGWKGRVE</sequence>
<name>A0ABN6VAE7_9BACT</name>
<organism evidence="3 4">
    <name type="scientific">Geothrix oryzae</name>
    <dbReference type="NCBI Taxonomy" id="2927975"/>
    <lineage>
        <taxon>Bacteria</taxon>
        <taxon>Pseudomonadati</taxon>
        <taxon>Acidobacteriota</taxon>
        <taxon>Holophagae</taxon>
        <taxon>Holophagales</taxon>
        <taxon>Holophagaceae</taxon>
        <taxon>Geothrix</taxon>
    </lineage>
</organism>
<dbReference type="InterPro" id="IPR029063">
    <property type="entry name" value="SAM-dependent_MTases_sf"/>
</dbReference>
<dbReference type="PANTHER" id="PTHR12049:SF7">
    <property type="entry name" value="PROTEIN ARGININE METHYLTRANSFERASE NDUFAF7, MITOCHONDRIAL"/>
    <property type="match status" value="1"/>
</dbReference>
<proteinExistence type="predicted"/>
<dbReference type="InterPro" id="IPR003788">
    <property type="entry name" value="NDUFAF7"/>
</dbReference>
<accession>A0ABN6VAE7</accession>
<evidence type="ECO:0000313" key="4">
    <source>
        <dbReference type="Proteomes" id="UP001242010"/>
    </source>
</evidence>
<evidence type="ECO:0000256" key="2">
    <source>
        <dbReference type="ARBA" id="ARBA00022679"/>
    </source>
</evidence>
<dbReference type="GO" id="GO:0032259">
    <property type="term" value="P:methylation"/>
    <property type="evidence" value="ECO:0007669"/>
    <property type="project" value="UniProtKB-KW"/>
</dbReference>
<dbReference type="Proteomes" id="UP001242010">
    <property type="component" value="Chromosome"/>
</dbReference>
<protein>
    <submittedName>
        <fullName evidence="3">SAM-dependent methyltransferase</fullName>
    </submittedName>
</protein>
<evidence type="ECO:0000313" key="3">
    <source>
        <dbReference type="EMBL" id="BDU70775.1"/>
    </source>
</evidence>
<dbReference type="SUPFAM" id="SSF53335">
    <property type="entry name" value="S-adenosyl-L-methionine-dependent methyltransferases"/>
    <property type="match status" value="1"/>
</dbReference>
<keyword evidence="2" id="KW-0808">Transferase</keyword>
<gene>
    <name evidence="3" type="ORF">GETHOR_28760</name>
</gene>
<keyword evidence="1 3" id="KW-0489">Methyltransferase</keyword>
<reference evidence="4" key="1">
    <citation type="journal article" date="2023" name="Int. J. Syst. Evol. Microbiol.">
        <title>Mesoterricola silvestris gen. nov., sp. nov., Mesoterricola sediminis sp. nov., Geothrix oryzae sp. nov., Geothrix edaphica sp. nov., Geothrix rubra sp. nov., and Geothrix limicola sp. nov., six novel members of Acidobacteriota isolated from soils.</title>
        <authorList>
            <person name="Itoh H."/>
            <person name="Sugisawa Y."/>
            <person name="Mise K."/>
            <person name="Xu Z."/>
            <person name="Kuniyasu M."/>
            <person name="Ushijima N."/>
            <person name="Kawano K."/>
            <person name="Kobayashi E."/>
            <person name="Shiratori Y."/>
            <person name="Masuda Y."/>
            <person name="Senoo K."/>
        </authorList>
    </citation>
    <scope>NUCLEOTIDE SEQUENCE [LARGE SCALE GENOMIC DNA]</scope>
    <source>
        <strain evidence="4">Red222</strain>
    </source>
</reference>
<dbReference type="GO" id="GO:0008168">
    <property type="term" value="F:methyltransferase activity"/>
    <property type="evidence" value="ECO:0007669"/>
    <property type="project" value="UniProtKB-KW"/>
</dbReference>
<keyword evidence="4" id="KW-1185">Reference proteome</keyword>
<dbReference type="Gene3D" id="3.40.50.12710">
    <property type="match status" value="1"/>
</dbReference>
<dbReference type="PANTHER" id="PTHR12049">
    <property type="entry name" value="PROTEIN ARGININE METHYLTRANSFERASE NDUFAF7, MITOCHONDRIAL"/>
    <property type="match status" value="1"/>
</dbReference>
<dbReference type="RefSeq" id="WP_286354475.1">
    <property type="nucleotide sequence ID" value="NZ_AP027079.1"/>
</dbReference>
<dbReference type="Pfam" id="PF02636">
    <property type="entry name" value="Methyltransf_28"/>
    <property type="match status" value="1"/>
</dbReference>